<evidence type="ECO:0000313" key="1">
    <source>
        <dbReference type="EMBL" id="GAW25699.1"/>
    </source>
</evidence>
<organism evidence="1">
    <name type="scientific">Rosellinia necatrix</name>
    <name type="common">White root-rot fungus</name>
    <dbReference type="NCBI Taxonomy" id="77044"/>
    <lineage>
        <taxon>Eukaryota</taxon>
        <taxon>Fungi</taxon>
        <taxon>Dikarya</taxon>
        <taxon>Ascomycota</taxon>
        <taxon>Pezizomycotina</taxon>
        <taxon>Sordariomycetes</taxon>
        <taxon>Xylariomycetidae</taxon>
        <taxon>Xylariales</taxon>
        <taxon>Xylariaceae</taxon>
        <taxon>Rosellinia</taxon>
    </lineage>
</organism>
<dbReference type="AlphaFoldDB" id="A0A1S8A6R2"/>
<protein>
    <submittedName>
        <fullName evidence="1">Putative short chain dehydrogenase</fullName>
    </submittedName>
</protein>
<sequence length="97" mass="10633">MNLIVAKYNVQYKKDGVLFMSISPGVVEVGHYNDCTPEQMQGLMGFIGQLKVYAPDFAGPISTESSVQHIRAVWEKASVENGDGGSFVSHLGNKQWV</sequence>
<keyword evidence="2" id="KW-1185">Reference proteome</keyword>
<dbReference type="PANTHER" id="PTHR45458">
    <property type="entry name" value="SHORT-CHAIN DEHYDROGENASE/REDUCTASE SDR"/>
    <property type="match status" value="1"/>
</dbReference>
<dbReference type="GO" id="GO:0016616">
    <property type="term" value="F:oxidoreductase activity, acting on the CH-OH group of donors, NAD or NADP as acceptor"/>
    <property type="evidence" value="ECO:0007669"/>
    <property type="project" value="TreeGrafter"/>
</dbReference>
<dbReference type="InterPro" id="IPR052184">
    <property type="entry name" value="SDR_enzymes"/>
</dbReference>
<name>A0A1S8A6R2_ROSNE</name>
<accession>A0A1S8A6R2</accession>
<dbReference type="OrthoDB" id="7289984at2759"/>
<dbReference type="Proteomes" id="UP000054516">
    <property type="component" value="Unassembled WGS sequence"/>
</dbReference>
<gene>
    <name evidence="1" type="ORF">SAMD00023353_1101430</name>
</gene>
<proteinExistence type="predicted"/>
<evidence type="ECO:0000313" key="2">
    <source>
        <dbReference type="Proteomes" id="UP000054516"/>
    </source>
</evidence>
<dbReference type="EMBL" id="DF977456">
    <property type="protein sequence ID" value="GAW25699.1"/>
    <property type="molecule type" value="Genomic_DNA"/>
</dbReference>
<reference evidence="1" key="1">
    <citation type="submission" date="2016-03" db="EMBL/GenBank/DDBJ databases">
        <title>Draft genome sequence of Rosellinia necatrix.</title>
        <authorList>
            <person name="Kanematsu S."/>
        </authorList>
    </citation>
    <scope>NUCLEOTIDE SEQUENCE [LARGE SCALE GENOMIC DNA]</scope>
    <source>
        <strain evidence="1">W97</strain>
    </source>
</reference>
<dbReference type="PANTHER" id="PTHR45458:SF3">
    <property type="entry name" value="CHAIN DEHYDROGENASE (ATSC), PUTATIVE-RELATED"/>
    <property type="match status" value="1"/>
</dbReference>
<dbReference type="OMA" id="GHMTENE"/>